<proteinExistence type="predicted"/>
<organism evidence="5 6">
    <name type="scientific">Aerophobetes bacterium</name>
    <dbReference type="NCBI Taxonomy" id="2030807"/>
    <lineage>
        <taxon>Bacteria</taxon>
        <taxon>Candidatus Aerophobota</taxon>
    </lineage>
</organism>
<dbReference type="PROSITE" id="PS51379">
    <property type="entry name" value="4FE4S_FER_2"/>
    <property type="match status" value="1"/>
</dbReference>
<dbReference type="GO" id="GO:0046872">
    <property type="term" value="F:metal ion binding"/>
    <property type="evidence" value="ECO:0007669"/>
    <property type="project" value="UniProtKB-KW"/>
</dbReference>
<evidence type="ECO:0000256" key="1">
    <source>
        <dbReference type="ARBA" id="ARBA00022723"/>
    </source>
</evidence>
<reference evidence="5 6" key="1">
    <citation type="submission" date="2018-06" db="EMBL/GenBank/DDBJ databases">
        <title>Extensive metabolic versatility and redundancy in microbially diverse, dynamic hydrothermal sediments.</title>
        <authorList>
            <person name="Dombrowski N."/>
            <person name="Teske A."/>
            <person name="Baker B.J."/>
        </authorList>
    </citation>
    <scope>NUCLEOTIDE SEQUENCE [LARGE SCALE GENOMIC DNA]</scope>
    <source>
        <strain evidence="5">B19_G9</strain>
    </source>
</reference>
<dbReference type="InterPro" id="IPR017900">
    <property type="entry name" value="4Fe4S_Fe_S_CS"/>
</dbReference>
<evidence type="ECO:0000313" key="5">
    <source>
        <dbReference type="EMBL" id="RLE11292.1"/>
    </source>
</evidence>
<keyword evidence="2" id="KW-0408">Iron</keyword>
<dbReference type="EMBL" id="QMQB01000259">
    <property type="protein sequence ID" value="RLE11292.1"/>
    <property type="molecule type" value="Genomic_DNA"/>
</dbReference>
<evidence type="ECO:0000313" key="6">
    <source>
        <dbReference type="Proteomes" id="UP000267654"/>
    </source>
</evidence>
<dbReference type="Pfam" id="PF00037">
    <property type="entry name" value="Fer4"/>
    <property type="match status" value="1"/>
</dbReference>
<keyword evidence="3" id="KW-0411">Iron-sulfur</keyword>
<dbReference type="Proteomes" id="UP000267654">
    <property type="component" value="Unassembled WGS sequence"/>
</dbReference>
<dbReference type="InterPro" id="IPR017896">
    <property type="entry name" value="4Fe4S_Fe-S-bd"/>
</dbReference>
<protein>
    <recommendedName>
        <fullName evidence="4">4Fe-4S ferredoxin-type domain-containing protein</fullName>
    </recommendedName>
</protein>
<comment type="caution">
    <text evidence="5">The sequence shown here is derived from an EMBL/GenBank/DDBJ whole genome shotgun (WGS) entry which is preliminary data.</text>
</comment>
<feature type="domain" description="4Fe-4S ferredoxin-type" evidence="4">
    <location>
        <begin position="45"/>
        <end position="72"/>
    </location>
</feature>
<dbReference type="Gene3D" id="3.30.70.20">
    <property type="match status" value="1"/>
</dbReference>
<gene>
    <name evidence="5" type="ORF">DRI96_06460</name>
</gene>
<keyword evidence="1" id="KW-0479">Metal-binding</keyword>
<name>A0A662DAY9_UNCAE</name>
<evidence type="ECO:0000259" key="4">
    <source>
        <dbReference type="PROSITE" id="PS51379"/>
    </source>
</evidence>
<dbReference type="SUPFAM" id="SSF54862">
    <property type="entry name" value="4Fe-4S ferredoxins"/>
    <property type="match status" value="1"/>
</dbReference>
<dbReference type="AlphaFoldDB" id="A0A662DAY9"/>
<evidence type="ECO:0000256" key="3">
    <source>
        <dbReference type="ARBA" id="ARBA00023014"/>
    </source>
</evidence>
<dbReference type="GO" id="GO:0051536">
    <property type="term" value="F:iron-sulfur cluster binding"/>
    <property type="evidence" value="ECO:0007669"/>
    <property type="project" value="UniProtKB-KW"/>
</dbReference>
<dbReference type="PROSITE" id="PS00198">
    <property type="entry name" value="4FE4S_FER_1"/>
    <property type="match status" value="1"/>
</dbReference>
<evidence type="ECO:0000256" key="2">
    <source>
        <dbReference type="ARBA" id="ARBA00023004"/>
    </source>
</evidence>
<accession>A0A662DAY9</accession>
<sequence>MGVKMPKPKAMIDYLKCHPERCDTGICVATLKCPVRVLRQDAPQEVPYVLQDFCVGCGKCAAACPFKAIKMM</sequence>